<sequence length="254" mass="28421">MLYYIIFLFPITLYGFFFQSSPCSCPQSSCPVATPCPESLLPTTYINPPSPSSFQQPISNSPCPQMNENNECGNILQTYQEPYTVTSSYSPTLTYGYQEAPQYQQVYVQPSQDKGNDYNSYQIEPSYSTQDIISPIDNNYNSILQPQRDLSNKEKFFADKTEVDTTSKTKNKVSKRKKSFKSLCNNSKLAKIMAEAIVPDLSVSKLLISDAVAIAYNNAKANVICASGDFSYSVLVQNEYCETTKGEVTCFAYL</sequence>
<accession>A0A0K0EQK2</accession>
<evidence type="ECO:0000259" key="2">
    <source>
        <dbReference type="Pfam" id="PF04155"/>
    </source>
</evidence>
<dbReference type="WBParaSite" id="SSTP_0001173100.1">
    <property type="protein sequence ID" value="SSTP_0001173100.1"/>
    <property type="gene ID" value="SSTP_0001173100"/>
</dbReference>
<feature type="chain" id="PRO_5012520191" evidence="1">
    <location>
        <begin position="16"/>
        <end position="254"/>
    </location>
</feature>
<protein>
    <submittedName>
        <fullName evidence="4 5">Ground-like domain-containing protein</fullName>
    </submittedName>
</protein>
<dbReference type="Pfam" id="PF04155">
    <property type="entry name" value="Ground-like"/>
    <property type="match status" value="1"/>
</dbReference>
<evidence type="ECO:0000313" key="5">
    <source>
        <dbReference type="WBParaSite" id="TCONS_00000581.p1"/>
    </source>
</evidence>
<evidence type="ECO:0000313" key="4">
    <source>
        <dbReference type="WBParaSite" id="SSTP_0001173100.1"/>
    </source>
</evidence>
<dbReference type="WBParaSite" id="TCONS_00000581.p1">
    <property type="protein sequence ID" value="TCONS_00000581.p1"/>
    <property type="gene ID" value="XLOC_000576"/>
</dbReference>
<feature type="domain" description="Ground-like" evidence="2">
    <location>
        <begin position="183"/>
        <end position="253"/>
    </location>
</feature>
<proteinExistence type="predicted"/>
<feature type="signal peptide" evidence="1">
    <location>
        <begin position="1"/>
        <end position="15"/>
    </location>
</feature>
<evidence type="ECO:0000256" key="1">
    <source>
        <dbReference type="SAM" id="SignalP"/>
    </source>
</evidence>
<keyword evidence="3" id="KW-1185">Reference proteome</keyword>
<name>A0A0K0EQK2_STRER</name>
<organism evidence="4">
    <name type="scientific">Strongyloides stercoralis</name>
    <name type="common">Threadworm</name>
    <dbReference type="NCBI Taxonomy" id="6248"/>
    <lineage>
        <taxon>Eukaryota</taxon>
        <taxon>Metazoa</taxon>
        <taxon>Ecdysozoa</taxon>
        <taxon>Nematoda</taxon>
        <taxon>Chromadorea</taxon>
        <taxon>Rhabditida</taxon>
        <taxon>Tylenchina</taxon>
        <taxon>Panagrolaimomorpha</taxon>
        <taxon>Strongyloidoidea</taxon>
        <taxon>Strongyloididae</taxon>
        <taxon>Strongyloides</taxon>
    </lineage>
</organism>
<dbReference type="AlphaFoldDB" id="A0A0K0EQK2"/>
<dbReference type="InterPro" id="IPR007284">
    <property type="entry name" value="Ground-like_dom"/>
</dbReference>
<dbReference type="Proteomes" id="UP000035681">
    <property type="component" value="Unplaced"/>
</dbReference>
<keyword evidence="1" id="KW-0732">Signal</keyword>
<reference evidence="4" key="1">
    <citation type="submission" date="2015-08" db="UniProtKB">
        <authorList>
            <consortium name="WormBaseParasite"/>
        </authorList>
    </citation>
    <scope>IDENTIFICATION</scope>
</reference>
<evidence type="ECO:0000313" key="3">
    <source>
        <dbReference type="Proteomes" id="UP000035681"/>
    </source>
</evidence>